<keyword evidence="2" id="KW-0732">Signal</keyword>
<evidence type="ECO:0000256" key="1">
    <source>
        <dbReference type="SAM" id="MobiDB-lite"/>
    </source>
</evidence>
<sequence>MASGSALFATALVMALVLAGSTTSHAARRLADTAPAAAPAAVPGIPGMPKPPVPTVPVVALPPMPAVPTVPAASVPPVPQVPAVPAATLPPMPAVPAATLPPMPAVPAIPTLPRPSGEDDRVPWLQPVHNLSRTCRIHRPKATQGGRYRPPQVVATPPPPPLLSVDRRCTAASRRSLLLETSIRSRSGAAMAGERRCCVTLDSEIQTSTFRIPCPEPDDDAAPVVHRNLSLIDASSP</sequence>
<comment type="caution">
    <text evidence="3">The sequence shown here is derived from an EMBL/GenBank/DDBJ whole genome shotgun (WGS) entry which is preliminary data.</text>
</comment>
<proteinExistence type="predicted"/>
<organism evidence="3 4">
    <name type="scientific">Panicum miliaceum</name>
    <name type="common">Proso millet</name>
    <name type="synonym">Broomcorn millet</name>
    <dbReference type="NCBI Taxonomy" id="4540"/>
    <lineage>
        <taxon>Eukaryota</taxon>
        <taxon>Viridiplantae</taxon>
        <taxon>Streptophyta</taxon>
        <taxon>Embryophyta</taxon>
        <taxon>Tracheophyta</taxon>
        <taxon>Spermatophyta</taxon>
        <taxon>Magnoliopsida</taxon>
        <taxon>Liliopsida</taxon>
        <taxon>Poales</taxon>
        <taxon>Poaceae</taxon>
        <taxon>PACMAD clade</taxon>
        <taxon>Panicoideae</taxon>
        <taxon>Panicodae</taxon>
        <taxon>Paniceae</taxon>
        <taxon>Panicinae</taxon>
        <taxon>Panicum</taxon>
        <taxon>Panicum sect. Panicum</taxon>
    </lineage>
</organism>
<dbReference type="EMBL" id="PQIB02000002">
    <property type="protein sequence ID" value="RLN32919.1"/>
    <property type="molecule type" value="Genomic_DNA"/>
</dbReference>
<feature type="region of interest" description="Disordered" evidence="1">
    <location>
        <begin position="141"/>
        <end position="163"/>
    </location>
</feature>
<evidence type="ECO:0000256" key="2">
    <source>
        <dbReference type="SAM" id="SignalP"/>
    </source>
</evidence>
<evidence type="ECO:0000313" key="4">
    <source>
        <dbReference type="Proteomes" id="UP000275267"/>
    </source>
</evidence>
<dbReference type="Proteomes" id="UP000275267">
    <property type="component" value="Unassembled WGS sequence"/>
</dbReference>
<name>A0A3L6T4A0_PANMI</name>
<accession>A0A3L6T4A0</accession>
<protein>
    <submittedName>
        <fullName evidence="3">Protein app1-like</fullName>
    </submittedName>
</protein>
<keyword evidence="4" id="KW-1185">Reference proteome</keyword>
<evidence type="ECO:0000313" key="3">
    <source>
        <dbReference type="EMBL" id="RLN32919.1"/>
    </source>
</evidence>
<feature type="signal peptide" evidence="2">
    <location>
        <begin position="1"/>
        <end position="26"/>
    </location>
</feature>
<gene>
    <name evidence="3" type="ORF">C2845_PM03G19640</name>
</gene>
<dbReference type="STRING" id="4540.A0A3L6T4A0"/>
<feature type="chain" id="PRO_5018170862" evidence="2">
    <location>
        <begin position="27"/>
        <end position="237"/>
    </location>
</feature>
<dbReference type="AlphaFoldDB" id="A0A3L6T4A0"/>
<reference evidence="4" key="1">
    <citation type="journal article" date="2019" name="Nat. Commun.">
        <title>The genome of broomcorn millet.</title>
        <authorList>
            <person name="Zou C."/>
            <person name="Miki D."/>
            <person name="Li D."/>
            <person name="Tang Q."/>
            <person name="Xiao L."/>
            <person name="Rajput S."/>
            <person name="Deng P."/>
            <person name="Jia W."/>
            <person name="Huang R."/>
            <person name="Zhang M."/>
            <person name="Sun Y."/>
            <person name="Hu J."/>
            <person name="Fu X."/>
            <person name="Schnable P.S."/>
            <person name="Li F."/>
            <person name="Zhang H."/>
            <person name="Feng B."/>
            <person name="Zhu X."/>
            <person name="Liu R."/>
            <person name="Schnable J.C."/>
            <person name="Zhu J.-K."/>
            <person name="Zhang H."/>
        </authorList>
    </citation>
    <scope>NUCLEOTIDE SEQUENCE [LARGE SCALE GENOMIC DNA]</scope>
</reference>